<reference evidence="8 9" key="1">
    <citation type="submission" date="2018-11" db="EMBL/GenBank/DDBJ databases">
        <title>Novel Erysipelotrichaceae bacterium isolated from small intestine of a swine.</title>
        <authorList>
            <person name="Kim J.S."/>
            <person name="Choe H."/>
            <person name="Lee Y.R."/>
            <person name="Kim K.M."/>
            <person name="Park D.S."/>
        </authorList>
    </citation>
    <scope>NUCLEOTIDE SEQUENCE [LARGE SCALE GENOMIC DNA]</scope>
    <source>
        <strain evidence="8 9">SG0102</strain>
    </source>
</reference>
<protein>
    <submittedName>
        <fullName evidence="8">Integrase</fullName>
    </submittedName>
</protein>
<dbReference type="GO" id="GO:0006310">
    <property type="term" value="P:DNA recombination"/>
    <property type="evidence" value="ECO:0007669"/>
    <property type="project" value="UniProtKB-KW"/>
</dbReference>
<feature type="domain" description="Core-binding (CB)" evidence="7">
    <location>
        <begin position="6"/>
        <end position="97"/>
    </location>
</feature>
<dbReference type="InterPro" id="IPR013762">
    <property type="entry name" value="Integrase-like_cat_sf"/>
</dbReference>
<evidence type="ECO:0000259" key="6">
    <source>
        <dbReference type="PROSITE" id="PS51898"/>
    </source>
</evidence>
<dbReference type="PROSITE" id="PS51898">
    <property type="entry name" value="TYR_RECOMBINASE"/>
    <property type="match status" value="1"/>
</dbReference>
<evidence type="ECO:0000256" key="2">
    <source>
        <dbReference type="ARBA" id="ARBA00022908"/>
    </source>
</evidence>
<evidence type="ECO:0000313" key="9">
    <source>
        <dbReference type="Proteomes" id="UP000268059"/>
    </source>
</evidence>
<dbReference type="Pfam" id="PF02899">
    <property type="entry name" value="Phage_int_SAM_1"/>
    <property type="match status" value="1"/>
</dbReference>
<dbReference type="InterPro" id="IPR011010">
    <property type="entry name" value="DNA_brk_join_enz"/>
</dbReference>
<dbReference type="PROSITE" id="PS51900">
    <property type="entry name" value="CB"/>
    <property type="match status" value="1"/>
</dbReference>
<dbReference type="EMBL" id="AP019309">
    <property type="protein sequence ID" value="BBH25525.1"/>
    <property type="molecule type" value="Genomic_DNA"/>
</dbReference>
<keyword evidence="2" id="KW-0229">DNA integration</keyword>
<dbReference type="InParanoid" id="A0A3G9JAY3"/>
<evidence type="ECO:0000313" key="8">
    <source>
        <dbReference type="EMBL" id="BBH25525.1"/>
    </source>
</evidence>
<dbReference type="Pfam" id="PF00589">
    <property type="entry name" value="Phage_integrase"/>
    <property type="match status" value="1"/>
</dbReference>
<dbReference type="PANTHER" id="PTHR30349">
    <property type="entry name" value="PHAGE INTEGRASE-RELATED"/>
    <property type="match status" value="1"/>
</dbReference>
<dbReference type="OrthoDB" id="9801717at2"/>
<dbReference type="InterPro" id="IPR002104">
    <property type="entry name" value="Integrase_catalytic"/>
</dbReference>
<dbReference type="PANTHER" id="PTHR30349:SF41">
    <property type="entry name" value="INTEGRASE_RECOMBINASE PROTEIN MJ0367-RELATED"/>
    <property type="match status" value="1"/>
</dbReference>
<evidence type="ECO:0000256" key="1">
    <source>
        <dbReference type="ARBA" id="ARBA00008857"/>
    </source>
</evidence>
<dbReference type="Proteomes" id="UP000268059">
    <property type="component" value="Chromosome"/>
</dbReference>
<keyword evidence="3 5" id="KW-0238">DNA-binding</keyword>
<dbReference type="KEGG" id="ebm:SG0102_04590"/>
<dbReference type="InterPro" id="IPR004107">
    <property type="entry name" value="Integrase_SAM-like_N"/>
</dbReference>
<feature type="domain" description="Tyr recombinase" evidence="6">
    <location>
        <begin position="121"/>
        <end position="305"/>
    </location>
</feature>
<dbReference type="SUPFAM" id="SSF56349">
    <property type="entry name" value="DNA breaking-rejoining enzymes"/>
    <property type="match status" value="1"/>
</dbReference>
<keyword evidence="9" id="KW-1185">Reference proteome</keyword>
<evidence type="ECO:0000259" key="7">
    <source>
        <dbReference type="PROSITE" id="PS51900"/>
    </source>
</evidence>
<comment type="similarity">
    <text evidence="1">Belongs to the 'phage' integrase family.</text>
</comment>
<accession>A0A3G9JAY3</accession>
<organism evidence="8 9">
    <name type="scientific">Intestinibaculum porci</name>
    <dbReference type="NCBI Taxonomy" id="2487118"/>
    <lineage>
        <taxon>Bacteria</taxon>
        <taxon>Bacillati</taxon>
        <taxon>Bacillota</taxon>
        <taxon>Erysipelotrichia</taxon>
        <taxon>Erysipelotrichales</taxon>
        <taxon>Erysipelotrichaceae</taxon>
        <taxon>Intestinibaculum</taxon>
    </lineage>
</organism>
<dbReference type="AlphaFoldDB" id="A0A3G9JAY3"/>
<dbReference type="RefSeq" id="WP_125118466.1">
    <property type="nucleotide sequence ID" value="NZ_AP019309.1"/>
</dbReference>
<dbReference type="InterPro" id="IPR050090">
    <property type="entry name" value="Tyrosine_recombinase_XerCD"/>
</dbReference>
<proteinExistence type="inferred from homology"/>
<evidence type="ECO:0000256" key="4">
    <source>
        <dbReference type="ARBA" id="ARBA00023172"/>
    </source>
</evidence>
<evidence type="ECO:0000256" key="3">
    <source>
        <dbReference type="ARBA" id="ARBA00023125"/>
    </source>
</evidence>
<keyword evidence="4" id="KW-0233">DNA recombination</keyword>
<dbReference type="Gene3D" id="1.10.443.10">
    <property type="entry name" value="Intergrase catalytic core"/>
    <property type="match status" value="1"/>
</dbReference>
<name>A0A3G9JAY3_9FIRM</name>
<dbReference type="Gene3D" id="1.10.150.130">
    <property type="match status" value="1"/>
</dbReference>
<dbReference type="GO" id="GO:0015074">
    <property type="term" value="P:DNA integration"/>
    <property type="evidence" value="ECO:0007669"/>
    <property type="project" value="UniProtKB-KW"/>
</dbReference>
<evidence type="ECO:0000256" key="5">
    <source>
        <dbReference type="PROSITE-ProRule" id="PRU01248"/>
    </source>
</evidence>
<gene>
    <name evidence="8" type="ORF">SG0102_04590</name>
</gene>
<sequence length="339" mass="39334">MKKNFTDFAICLTKFLTDYLPHQRGYLPNTVVSYKDAMKIFLVFLSENGTDINSFVISDFNRDIVMEFLKELRKKNNSLRTANHRLSVLKEFAKFCQIESPENMATLQGIINIKSMREKSKEVGFLSQENMSRLINKPDIRSRNGLRHKAILCFLYDTAARVSEACNIRVRDISFGTAPTVKIYGKGNKIRIIPMSENIQPLLKSYIKKFDRKSDDYLFVNKQNDQITRSGIEYIIDKYVELICLKDPFFCSKVSPHMFRHSRAVHMVDAEIPIAYIRDFLGHENISTTMIYAKVSLKTKKKEISKISNLIDSESKYMPQLAEENDLLKFLSNFKVQDL</sequence>
<dbReference type="InterPro" id="IPR044068">
    <property type="entry name" value="CB"/>
</dbReference>
<dbReference type="GO" id="GO:0003677">
    <property type="term" value="F:DNA binding"/>
    <property type="evidence" value="ECO:0007669"/>
    <property type="project" value="UniProtKB-UniRule"/>
</dbReference>
<dbReference type="InterPro" id="IPR010998">
    <property type="entry name" value="Integrase_recombinase_N"/>
</dbReference>